<accession>A0AA88J0Y4</accession>
<evidence type="ECO:0000256" key="6">
    <source>
        <dbReference type="ARBA" id="ARBA00022603"/>
    </source>
</evidence>
<evidence type="ECO:0000256" key="1">
    <source>
        <dbReference type="ARBA" id="ARBA00002724"/>
    </source>
</evidence>
<comment type="catalytic activity">
    <reaction evidence="12">
        <text>cytidine(967) in 16S rRNA + S-adenosyl-L-methionine = 5-methylcytidine(967) in 16S rRNA + S-adenosyl-L-homocysteine + H(+)</text>
        <dbReference type="Rhea" id="RHEA:42748"/>
        <dbReference type="Rhea" id="RHEA-COMP:10219"/>
        <dbReference type="Rhea" id="RHEA-COMP:10220"/>
        <dbReference type="ChEBI" id="CHEBI:15378"/>
        <dbReference type="ChEBI" id="CHEBI:57856"/>
        <dbReference type="ChEBI" id="CHEBI:59789"/>
        <dbReference type="ChEBI" id="CHEBI:74483"/>
        <dbReference type="ChEBI" id="CHEBI:82748"/>
        <dbReference type="EC" id="2.1.1.176"/>
    </reaction>
</comment>
<sequence>MAEVFSLRLLPTFAGTHRASSFSRKVLKPVASVSASRKVSAVRLMRIEFGGAFADLLNEKGKGSGENEMAYVERTLGFRTRDLDDRDLRLVTDVVGGTIRWRRYLDHMISSLCHDDKTFRSMEPLLIQILRIGFYEIVKLNMPPYAVVDENVRLAKVALRPGAGNMVNAILRKLVLLKEHDSLPVPKLEGDDRAQARALATLYSHPVWMVRRWTKHLGKEEAIKLMEWNNSDPSYSLRTNSGKGISRADLVAKLDSLKVPYELSLHMSDFIRIRTGLQIVIQAGLLKEGLCSVQDESAGLVVSVVDPQPGEQIIDCCAAPGGKSLYMASRLCGQGMVSAIDINEGRLRILKEAARLHQVDNVITTIHADLRTFFETNTVKYDKVLLDAPCSGLGVLSKRADLRWNRKLEDMEELKNLQDKLFDAASLLVKPGGVLVYSTCSVDPEENEERVAAFLQRHPEFHIDPVVRYVPPNFVTEGGFYFSHPVKHSLDGAFAARLKLIGSERCSIHIARVSSTLHNVFTVFPGEHRSTKLTVPKPETRRGDIERILFTISGKAGLINKS</sequence>
<evidence type="ECO:0000256" key="4">
    <source>
        <dbReference type="ARBA" id="ARBA00022490"/>
    </source>
</evidence>
<dbReference type="GO" id="GO:0005737">
    <property type="term" value="C:cytoplasm"/>
    <property type="evidence" value="ECO:0007669"/>
    <property type="project" value="UniProtKB-SubCell"/>
</dbReference>
<evidence type="ECO:0000256" key="10">
    <source>
        <dbReference type="ARBA" id="ARBA00030399"/>
    </source>
</evidence>
<evidence type="ECO:0000256" key="9">
    <source>
        <dbReference type="ARBA" id="ARBA00022884"/>
    </source>
</evidence>
<dbReference type="AlphaFoldDB" id="A0AA88J0Y4"/>
<evidence type="ECO:0000313" key="15">
    <source>
        <dbReference type="EMBL" id="GMN62343.1"/>
    </source>
</evidence>
<organism evidence="15 16">
    <name type="scientific">Ficus carica</name>
    <name type="common">Common fig</name>
    <dbReference type="NCBI Taxonomy" id="3494"/>
    <lineage>
        <taxon>Eukaryota</taxon>
        <taxon>Viridiplantae</taxon>
        <taxon>Streptophyta</taxon>
        <taxon>Embryophyta</taxon>
        <taxon>Tracheophyta</taxon>
        <taxon>Spermatophyta</taxon>
        <taxon>Magnoliopsida</taxon>
        <taxon>eudicotyledons</taxon>
        <taxon>Gunneridae</taxon>
        <taxon>Pentapetalae</taxon>
        <taxon>rosids</taxon>
        <taxon>fabids</taxon>
        <taxon>Rosales</taxon>
        <taxon>Moraceae</taxon>
        <taxon>Ficeae</taxon>
        <taxon>Ficus</taxon>
    </lineage>
</organism>
<dbReference type="Pfam" id="PF01189">
    <property type="entry name" value="Methyltr_RsmB-F"/>
    <property type="match status" value="1"/>
</dbReference>
<evidence type="ECO:0000256" key="5">
    <source>
        <dbReference type="ARBA" id="ARBA00022552"/>
    </source>
</evidence>
<evidence type="ECO:0000256" key="13">
    <source>
        <dbReference type="PROSITE-ProRule" id="PRU01023"/>
    </source>
</evidence>
<evidence type="ECO:0000256" key="11">
    <source>
        <dbReference type="ARBA" id="ARBA00031088"/>
    </source>
</evidence>
<feature type="binding site" evidence="13">
    <location>
        <position position="341"/>
    </location>
    <ligand>
        <name>S-adenosyl-L-methionine</name>
        <dbReference type="ChEBI" id="CHEBI:59789"/>
    </ligand>
</feature>
<dbReference type="CDD" id="cd02440">
    <property type="entry name" value="AdoMet_MTases"/>
    <property type="match status" value="1"/>
</dbReference>
<dbReference type="Proteomes" id="UP001187192">
    <property type="component" value="Unassembled WGS sequence"/>
</dbReference>
<dbReference type="InterPro" id="IPR054728">
    <property type="entry name" value="RsmB-like_ferredoxin"/>
</dbReference>
<evidence type="ECO:0000256" key="3">
    <source>
        <dbReference type="ARBA" id="ARBA00012140"/>
    </source>
</evidence>
<feature type="domain" description="SAM-dependent MTase RsmB/NOP-type" evidence="14">
    <location>
        <begin position="225"/>
        <end position="501"/>
    </location>
</feature>
<dbReference type="FunFam" id="3.30.70.1170:FF:000003">
    <property type="entry name" value="16S rRNA (Cytosine(967)-C(5))-methyltransferase RsmB"/>
    <property type="match status" value="1"/>
</dbReference>
<protein>
    <recommendedName>
        <fullName evidence="3">16S rRNA (cytosine(967)-C(5))-methyltransferase</fullName>
        <ecNumber evidence="3">2.1.1.176</ecNumber>
    </recommendedName>
    <alternativeName>
        <fullName evidence="10">16S rRNA m5C967 methyltransferase</fullName>
    </alternativeName>
    <alternativeName>
        <fullName evidence="11">rRNA (cytosine-C(5)-)-methyltransferase RsmB</fullName>
    </alternativeName>
</protein>
<evidence type="ECO:0000313" key="16">
    <source>
        <dbReference type="Proteomes" id="UP001187192"/>
    </source>
</evidence>
<dbReference type="Gene3D" id="3.40.50.150">
    <property type="entry name" value="Vaccinia Virus protein VP39"/>
    <property type="match status" value="1"/>
</dbReference>
<evidence type="ECO:0000259" key="14">
    <source>
        <dbReference type="PROSITE" id="PS51686"/>
    </source>
</evidence>
<comment type="caution">
    <text evidence="15">The sequence shown here is derived from an EMBL/GenBank/DDBJ whole genome shotgun (WGS) entry which is preliminary data.</text>
</comment>
<keyword evidence="9 13" id="KW-0694">RNA-binding</keyword>
<dbReference type="GO" id="GO:0003723">
    <property type="term" value="F:RNA binding"/>
    <property type="evidence" value="ECO:0007669"/>
    <property type="project" value="UniProtKB-UniRule"/>
</dbReference>
<reference evidence="15" key="1">
    <citation type="submission" date="2023-07" db="EMBL/GenBank/DDBJ databases">
        <title>draft genome sequence of fig (Ficus carica).</title>
        <authorList>
            <person name="Takahashi T."/>
            <person name="Nishimura K."/>
        </authorList>
    </citation>
    <scope>NUCLEOTIDE SEQUENCE</scope>
</reference>
<keyword evidence="5" id="KW-0698">rRNA processing</keyword>
<evidence type="ECO:0000256" key="12">
    <source>
        <dbReference type="ARBA" id="ARBA00047283"/>
    </source>
</evidence>
<evidence type="ECO:0000256" key="7">
    <source>
        <dbReference type="ARBA" id="ARBA00022679"/>
    </source>
</evidence>
<dbReference type="PRINTS" id="PR02008">
    <property type="entry name" value="RCMTFAMILY"/>
</dbReference>
<evidence type="ECO:0000256" key="2">
    <source>
        <dbReference type="ARBA" id="ARBA00004496"/>
    </source>
</evidence>
<dbReference type="SUPFAM" id="SSF53335">
    <property type="entry name" value="S-adenosyl-L-methionine-dependent methyltransferases"/>
    <property type="match status" value="1"/>
</dbReference>
<dbReference type="Pfam" id="PF22458">
    <property type="entry name" value="RsmF-B_ferredox"/>
    <property type="match status" value="1"/>
</dbReference>
<dbReference type="EMBL" id="BTGU01000127">
    <property type="protein sequence ID" value="GMN62343.1"/>
    <property type="molecule type" value="Genomic_DNA"/>
</dbReference>
<dbReference type="PANTHER" id="PTHR22807">
    <property type="entry name" value="NOP2 YEAST -RELATED NOL1/NOP2/FMU SUN DOMAIN-CONTAINING"/>
    <property type="match status" value="1"/>
</dbReference>
<name>A0AA88J0Y4_FICCA</name>
<feature type="active site" description="Nucleophile" evidence="13">
    <location>
        <position position="440"/>
    </location>
</feature>
<feature type="binding site" evidence="13">
    <location>
        <position position="369"/>
    </location>
    <ligand>
        <name>S-adenosyl-L-methionine</name>
        <dbReference type="ChEBI" id="CHEBI:59789"/>
    </ligand>
</feature>
<dbReference type="InterPro" id="IPR006027">
    <property type="entry name" value="NusB_RsmB_TIM44"/>
</dbReference>
<dbReference type="InterPro" id="IPR029063">
    <property type="entry name" value="SAM-dependent_MTases_sf"/>
</dbReference>
<dbReference type="FunFam" id="3.40.50.150:FF:000022">
    <property type="entry name" value="Ribosomal RNA small subunit methyltransferase B"/>
    <property type="match status" value="1"/>
</dbReference>
<dbReference type="InterPro" id="IPR035926">
    <property type="entry name" value="NusB-like_sf"/>
</dbReference>
<keyword evidence="8 13" id="KW-0949">S-adenosyl-L-methionine</keyword>
<feature type="binding site" evidence="13">
    <location>
        <begin position="317"/>
        <end position="323"/>
    </location>
    <ligand>
        <name>S-adenosyl-L-methionine</name>
        <dbReference type="ChEBI" id="CHEBI:59789"/>
    </ligand>
</feature>
<dbReference type="EC" id="2.1.1.176" evidence="3"/>
<dbReference type="GO" id="GO:0008649">
    <property type="term" value="F:rRNA methyltransferase activity"/>
    <property type="evidence" value="ECO:0007669"/>
    <property type="project" value="InterPro"/>
</dbReference>
<dbReference type="InterPro" id="IPR004573">
    <property type="entry name" value="rRNA_ssu_MeTfrase_B"/>
</dbReference>
<dbReference type="Pfam" id="PF01029">
    <property type="entry name" value="NusB"/>
    <property type="match status" value="1"/>
</dbReference>
<comment type="function">
    <text evidence="1">Specifically methylates the cytosine at position 967 (m5C967) of 16S rRNA.</text>
</comment>
<dbReference type="PRINTS" id="PR02009">
    <property type="entry name" value="RCMTFMUVIRPL"/>
</dbReference>
<proteinExistence type="inferred from homology"/>
<dbReference type="SUPFAM" id="SSF48013">
    <property type="entry name" value="NusB-like"/>
    <property type="match status" value="1"/>
</dbReference>
<keyword evidence="7 13" id="KW-0808">Transferase</keyword>
<dbReference type="InterPro" id="IPR023267">
    <property type="entry name" value="RCMT"/>
</dbReference>
<keyword evidence="6 13" id="KW-0489">Methyltransferase</keyword>
<comment type="subcellular location">
    <subcellularLocation>
        <location evidence="2">Cytoplasm</location>
    </subcellularLocation>
</comment>
<dbReference type="InterPro" id="IPR049560">
    <property type="entry name" value="MeTrfase_RsmB-F_NOP2_cat"/>
</dbReference>
<comment type="similarity">
    <text evidence="13">Belongs to the class I-like SAM-binding methyltransferase superfamily. RsmB/NOP family.</text>
</comment>
<dbReference type="Gene3D" id="3.30.70.1170">
    <property type="entry name" value="Sun protein, domain 3"/>
    <property type="match status" value="1"/>
</dbReference>
<gene>
    <name evidence="15" type="ORF">TIFTF001_031430</name>
</gene>
<dbReference type="PROSITE" id="PS51686">
    <property type="entry name" value="SAM_MT_RSMB_NOP"/>
    <property type="match status" value="1"/>
</dbReference>
<keyword evidence="4" id="KW-0963">Cytoplasm</keyword>
<evidence type="ECO:0000256" key="8">
    <source>
        <dbReference type="ARBA" id="ARBA00022691"/>
    </source>
</evidence>
<dbReference type="Gene3D" id="1.10.940.10">
    <property type="entry name" value="NusB-like"/>
    <property type="match status" value="1"/>
</dbReference>
<dbReference type="InterPro" id="IPR001678">
    <property type="entry name" value="MeTrfase_RsmB-F_NOP2_dom"/>
</dbReference>
<dbReference type="NCBIfam" id="TIGR00563">
    <property type="entry name" value="rsmB"/>
    <property type="match status" value="1"/>
</dbReference>
<feature type="binding site" evidence="13">
    <location>
        <position position="387"/>
    </location>
    <ligand>
        <name>S-adenosyl-L-methionine</name>
        <dbReference type="ChEBI" id="CHEBI:59789"/>
    </ligand>
</feature>
<dbReference type="GO" id="GO:0006355">
    <property type="term" value="P:regulation of DNA-templated transcription"/>
    <property type="evidence" value="ECO:0007669"/>
    <property type="project" value="InterPro"/>
</dbReference>
<dbReference type="NCBIfam" id="NF011494">
    <property type="entry name" value="PRK14902.1"/>
    <property type="match status" value="1"/>
</dbReference>
<dbReference type="PANTHER" id="PTHR22807:SF61">
    <property type="entry name" value="NOL1_NOP2_SUN FAMILY PROTEIN _ ANTITERMINATION NUSB DOMAIN-CONTAINING PROTEIN"/>
    <property type="match status" value="1"/>
</dbReference>
<dbReference type="FunFam" id="1.10.940.10:FF:000005">
    <property type="entry name" value="Ribosomal RNA small subunit methyltransferase B"/>
    <property type="match status" value="1"/>
</dbReference>
<keyword evidence="16" id="KW-1185">Reference proteome</keyword>
<dbReference type="InterPro" id="IPR023268">
    <property type="entry name" value="RCMT_RsmB-rel_pln"/>
</dbReference>